<protein>
    <submittedName>
        <fullName evidence="2">Uncharacterized protein</fullName>
    </submittedName>
</protein>
<keyword evidence="1" id="KW-0472">Membrane</keyword>
<dbReference type="STRING" id="2015173.A0A026WCS0"/>
<dbReference type="InterPro" id="IPR036915">
    <property type="entry name" value="Cyclin-like_sf"/>
</dbReference>
<organism evidence="2 3">
    <name type="scientific">Ooceraea biroi</name>
    <name type="common">Clonal raider ant</name>
    <name type="synonym">Cerapachys biroi</name>
    <dbReference type="NCBI Taxonomy" id="2015173"/>
    <lineage>
        <taxon>Eukaryota</taxon>
        <taxon>Metazoa</taxon>
        <taxon>Ecdysozoa</taxon>
        <taxon>Arthropoda</taxon>
        <taxon>Hexapoda</taxon>
        <taxon>Insecta</taxon>
        <taxon>Pterygota</taxon>
        <taxon>Neoptera</taxon>
        <taxon>Endopterygota</taxon>
        <taxon>Hymenoptera</taxon>
        <taxon>Apocrita</taxon>
        <taxon>Aculeata</taxon>
        <taxon>Formicoidea</taxon>
        <taxon>Formicidae</taxon>
        <taxon>Dorylinae</taxon>
        <taxon>Ooceraea</taxon>
    </lineage>
</organism>
<dbReference type="Proteomes" id="UP000053097">
    <property type="component" value="Unassembled WGS sequence"/>
</dbReference>
<dbReference type="OrthoDB" id="9983043at2759"/>
<dbReference type="PANTHER" id="PTHR21615">
    <property type="entry name" value="CYCLIN N-TERMINAL DOMAIN-CONTAINING PROTEIN 1"/>
    <property type="match status" value="1"/>
</dbReference>
<dbReference type="AlphaFoldDB" id="A0A026WCS0"/>
<dbReference type="SUPFAM" id="SSF47954">
    <property type="entry name" value="Cyclin-like"/>
    <property type="match status" value="1"/>
</dbReference>
<dbReference type="EMBL" id="KK107263">
    <property type="protein sequence ID" value="EZA53870.1"/>
    <property type="molecule type" value="Genomic_DNA"/>
</dbReference>
<reference evidence="2 3" key="1">
    <citation type="journal article" date="2014" name="Curr. Biol.">
        <title>The genome of the clonal raider ant Cerapachys biroi.</title>
        <authorList>
            <person name="Oxley P.R."/>
            <person name="Ji L."/>
            <person name="Fetter-Pruneda I."/>
            <person name="McKenzie S.K."/>
            <person name="Li C."/>
            <person name="Hu H."/>
            <person name="Zhang G."/>
            <person name="Kronauer D.J."/>
        </authorList>
    </citation>
    <scope>NUCLEOTIDE SEQUENCE [LARGE SCALE GENOMIC DNA]</scope>
</reference>
<dbReference type="PANTHER" id="PTHR21615:SF2">
    <property type="entry name" value="CYCLIN N-TERMINAL DOMAIN-CONTAINING PROTEIN 1"/>
    <property type="match status" value="1"/>
</dbReference>
<evidence type="ECO:0000256" key="1">
    <source>
        <dbReference type="SAM" id="Phobius"/>
    </source>
</evidence>
<name>A0A026WCS0_OOCBI</name>
<dbReference type="Gene3D" id="1.10.472.10">
    <property type="entry name" value="Cyclin-like"/>
    <property type="match status" value="1"/>
</dbReference>
<keyword evidence="1" id="KW-0812">Transmembrane</keyword>
<keyword evidence="1" id="KW-1133">Transmembrane helix</keyword>
<evidence type="ECO:0000313" key="3">
    <source>
        <dbReference type="Proteomes" id="UP000053097"/>
    </source>
</evidence>
<dbReference type="GO" id="GO:0035861">
    <property type="term" value="C:site of double-strand break"/>
    <property type="evidence" value="ECO:0007669"/>
    <property type="project" value="TreeGrafter"/>
</dbReference>
<accession>A0A026WCS0</accession>
<proteinExistence type="predicted"/>
<dbReference type="GO" id="GO:0007131">
    <property type="term" value="P:reciprocal meiotic recombination"/>
    <property type="evidence" value="ECO:0007669"/>
    <property type="project" value="TreeGrafter"/>
</dbReference>
<keyword evidence="3" id="KW-1185">Reference proteome</keyword>
<gene>
    <name evidence="2" type="ORF">X777_06573</name>
</gene>
<sequence>MSEPFIHDWVEHIQQLAKEQEQKLSDNKFNTAMPFIAILPSTVKTAFKIAEYLELKPNVKYMAIQLYDKFMCCQFWKVYKTELKNGISEASWIAICKKISQKTKLYLMSCFQLACKMDSASNNLGISLIRSILRLIDSETEYTQNMIFASEMEVFKMVDFKMPFCTPFQCIEIFLAVTGLRESPNTLNISLHLLDLTYLKHDTLYSQFHFYYVHKTNSNIEYVMKKVMLLKSNVLFLSAVVVLCTTLFLKTNVSKDRGIMVAKLAELSNTKDTDIFGMANILLLIATQE</sequence>
<dbReference type="OMA" id="CFKETRI"/>
<feature type="transmembrane region" description="Helical" evidence="1">
    <location>
        <begin position="228"/>
        <end position="249"/>
    </location>
</feature>
<evidence type="ECO:0000313" key="2">
    <source>
        <dbReference type="EMBL" id="EZA53870.1"/>
    </source>
</evidence>